<dbReference type="PANTHER" id="PTHR36222:SF1">
    <property type="entry name" value="SERINE PROTEASE INHIBITOR RV3364C"/>
    <property type="match status" value="1"/>
</dbReference>
<accession>A0ABT9QN60</accession>
<gene>
    <name evidence="2" type="ORF">J2853_007397</name>
</gene>
<name>A0ABT9QN60_9ACTN</name>
<feature type="domain" description="Roadblock/LAMTOR2" evidence="1">
    <location>
        <begin position="6"/>
        <end position="97"/>
    </location>
</feature>
<dbReference type="Pfam" id="PF03259">
    <property type="entry name" value="Robl_LC7"/>
    <property type="match status" value="1"/>
</dbReference>
<dbReference type="RefSeq" id="WP_307565321.1">
    <property type="nucleotide sequence ID" value="NZ_JAUSQU010000001.1"/>
</dbReference>
<protein>
    <submittedName>
        <fullName evidence="2">Regulator of Ras-like GTPase activity (Roadblock/LC7/MglB family)</fullName>
    </submittedName>
</protein>
<dbReference type="InterPro" id="IPR004942">
    <property type="entry name" value="Roadblock/LAMTOR2_dom"/>
</dbReference>
<evidence type="ECO:0000313" key="3">
    <source>
        <dbReference type="Proteomes" id="UP001225356"/>
    </source>
</evidence>
<dbReference type="Proteomes" id="UP001225356">
    <property type="component" value="Unassembled WGS sequence"/>
</dbReference>
<keyword evidence="3" id="KW-1185">Reference proteome</keyword>
<evidence type="ECO:0000259" key="1">
    <source>
        <dbReference type="SMART" id="SM00960"/>
    </source>
</evidence>
<sequence length="133" mass="14330">MSEKLSWMLNDVLDVPGARHAILLTADGMLQAHSQGISRDDADKQAAALSGLQSLSRSTAEFCADSPTTWRQTMVEFVDGYVFVIAAGPGAYLAVSSTDEADLEVVTYRMQKLIARLGKELTSPPRRDIGSVA</sequence>
<organism evidence="2 3">
    <name type="scientific">Streptosporangium lutulentum</name>
    <dbReference type="NCBI Taxonomy" id="1461250"/>
    <lineage>
        <taxon>Bacteria</taxon>
        <taxon>Bacillati</taxon>
        <taxon>Actinomycetota</taxon>
        <taxon>Actinomycetes</taxon>
        <taxon>Streptosporangiales</taxon>
        <taxon>Streptosporangiaceae</taxon>
        <taxon>Streptosporangium</taxon>
    </lineage>
</organism>
<dbReference type="Gene3D" id="3.30.450.30">
    <property type="entry name" value="Dynein light chain 2a, cytoplasmic"/>
    <property type="match status" value="1"/>
</dbReference>
<dbReference type="EMBL" id="JAUSQU010000001">
    <property type="protein sequence ID" value="MDP9848186.1"/>
    <property type="molecule type" value="Genomic_DNA"/>
</dbReference>
<evidence type="ECO:0000313" key="2">
    <source>
        <dbReference type="EMBL" id="MDP9848186.1"/>
    </source>
</evidence>
<proteinExistence type="predicted"/>
<dbReference type="SUPFAM" id="SSF103196">
    <property type="entry name" value="Roadblock/LC7 domain"/>
    <property type="match status" value="1"/>
</dbReference>
<dbReference type="SMART" id="SM00960">
    <property type="entry name" value="Robl_LC7"/>
    <property type="match status" value="1"/>
</dbReference>
<dbReference type="PANTHER" id="PTHR36222">
    <property type="entry name" value="SERINE PROTEASE INHIBITOR RV3364C"/>
    <property type="match status" value="1"/>
</dbReference>
<reference evidence="2 3" key="1">
    <citation type="submission" date="2023-07" db="EMBL/GenBank/DDBJ databases">
        <title>Sequencing the genomes of 1000 actinobacteria strains.</title>
        <authorList>
            <person name="Klenk H.-P."/>
        </authorList>
    </citation>
    <scope>NUCLEOTIDE SEQUENCE [LARGE SCALE GENOMIC DNA]</scope>
    <source>
        <strain evidence="2 3">DSM 46740</strain>
    </source>
</reference>
<dbReference type="InterPro" id="IPR053141">
    <property type="entry name" value="Mycobact_SerProt_Inhib_Rv3364c"/>
</dbReference>
<comment type="caution">
    <text evidence="2">The sequence shown here is derived from an EMBL/GenBank/DDBJ whole genome shotgun (WGS) entry which is preliminary data.</text>
</comment>